<dbReference type="InterPro" id="IPR036770">
    <property type="entry name" value="Ankyrin_rpt-contain_sf"/>
</dbReference>
<dbReference type="SMART" id="SM00454">
    <property type="entry name" value="SAM"/>
    <property type="match status" value="1"/>
</dbReference>
<dbReference type="InterPro" id="IPR013761">
    <property type="entry name" value="SAM/pointed_sf"/>
</dbReference>
<dbReference type="CDD" id="cd21764">
    <property type="entry name" value="CEN_USH1G_ANKS4B"/>
    <property type="match status" value="1"/>
</dbReference>
<dbReference type="InterPro" id="IPR002110">
    <property type="entry name" value="Ankyrin_rpt"/>
</dbReference>
<dbReference type="AlphaFoldDB" id="A0A7L2AC37"/>
<dbReference type="Pfam" id="PF00536">
    <property type="entry name" value="SAM_1"/>
    <property type="match status" value="1"/>
</dbReference>
<evidence type="ECO:0000256" key="5">
    <source>
        <dbReference type="PROSITE-ProRule" id="PRU00023"/>
    </source>
</evidence>
<dbReference type="InterPro" id="IPR037601">
    <property type="entry name" value="ANKS4B_SAM"/>
</dbReference>
<accession>A0A7L2AC37</accession>
<feature type="non-terminal residue" evidence="8">
    <location>
        <position position="411"/>
    </location>
</feature>
<dbReference type="SUPFAM" id="SSF47769">
    <property type="entry name" value="SAM/Pointed domain"/>
    <property type="match status" value="1"/>
</dbReference>
<evidence type="ECO:0000259" key="7">
    <source>
        <dbReference type="SMART" id="SM00454"/>
    </source>
</evidence>
<dbReference type="Gene3D" id="1.25.40.20">
    <property type="entry name" value="Ankyrin repeat-containing domain"/>
    <property type="match status" value="1"/>
</dbReference>
<feature type="repeat" description="ANK" evidence="5">
    <location>
        <begin position="31"/>
        <end position="63"/>
    </location>
</feature>
<dbReference type="PROSITE" id="PS50088">
    <property type="entry name" value="ANK_REPEAT"/>
    <property type="match status" value="2"/>
</dbReference>
<evidence type="ECO:0000256" key="6">
    <source>
        <dbReference type="SAM" id="MobiDB-lite"/>
    </source>
</evidence>
<name>A0A7L2AC37_9GRUI</name>
<feature type="domain" description="SAM" evidence="7">
    <location>
        <begin position="337"/>
        <end position="399"/>
    </location>
</feature>
<evidence type="ECO:0000256" key="2">
    <source>
        <dbReference type="ARBA" id="ARBA00022737"/>
    </source>
</evidence>
<keyword evidence="9" id="KW-1185">Reference proteome</keyword>
<comment type="caution">
    <text evidence="8">The sequence shown here is derived from an EMBL/GenBank/DDBJ whole genome shotgun (WGS) entry which is preliminary data.</text>
</comment>
<dbReference type="PANTHER" id="PTHR24161:SF20">
    <property type="entry name" value="ANKYRIN REPEAT AND SAM DOMAIN-CONTAINING PROTEIN 4B"/>
    <property type="match status" value="1"/>
</dbReference>
<evidence type="ECO:0000256" key="4">
    <source>
        <dbReference type="ARBA" id="ARBA00023273"/>
    </source>
</evidence>
<keyword evidence="2" id="KW-0677">Repeat</keyword>
<evidence type="ECO:0000256" key="3">
    <source>
        <dbReference type="ARBA" id="ARBA00023043"/>
    </source>
</evidence>
<feature type="repeat" description="ANK" evidence="5">
    <location>
        <begin position="64"/>
        <end position="96"/>
    </location>
</feature>
<dbReference type="SMART" id="SM00248">
    <property type="entry name" value="ANK"/>
    <property type="match status" value="3"/>
</dbReference>
<dbReference type="PANTHER" id="PTHR24161">
    <property type="entry name" value="ANK_REP_REGION DOMAIN-CONTAINING PROTEIN-RELATED"/>
    <property type="match status" value="1"/>
</dbReference>
<dbReference type="PROSITE" id="PS50297">
    <property type="entry name" value="ANK_REP_REGION"/>
    <property type="match status" value="1"/>
</dbReference>
<evidence type="ECO:0000256" key="1">
    <source>
        <dbReference type="ARBA" id="ARBA00004316"/>
    </source>
</evidence>
<evidence type="ECO:0000313" key="9">
    <source>
        <dbReference type="Proteomes" id="UP000590868"/>
    </source>
</evidence>
<feature type="compositionally biased region" description="Basic and acidic residues" evidence="6">
    <location>
        <begin position="247"/>
        <end position="258"/>
    </location>
</feature>
<dbReference type="SUPFAM" id="SSF48403">
    <property type="entry name" value="Ankyrin repeat"/>
    <property type="match status" value="1"/>
</dbReference>
<organism evidence="8 9">
    <name type="scientific">Heliornis fulica</name>
    <name type="common">sungrebe</name>
    <dbReference type="NCBI Taxonomy" id="54369"/>
    <lineage>
        <taxon>Eukaryota</taxon>
        <taxon>Metazoa</taxon>
        <taxon>Chordata</taxon>
        <taxon>Craniata</taxon>
        <taxon>Vertebrata</taxon>
        <taxon>Euteleostomi</taxon>
        <taxon>Archelosauria</taxon>
        <taxon>Archosauria</taxon>
        <taxon>Dinosauria</taxon>
        <taxon>Saurischia</taxon>
        <taxon>Theropoda</taxon>
        <taxon>Coelurosauria</taxon>
        <taxon>Aves</taxon>
        <taxon>Neognathae</taxon>
        <taxon>Neoaves</taxon>
        <taxon>Gruiformes</taxon>
        <taxon>Heliornithidae</taxon>
        <taxon>Heliornis</taxon>
    </lineage>
</organism>
<sequence length="411" mass="46213">MSSRYHKAAADGNLDLLKEATKKDLNTTDEDGMTPTLLAAYHGYLEALEVICRRGGDPDKCDIWGNTPLHHAACNGHIHCVSFLINFGANIFALDNDLRTPLEAAAGRDRNECVRILDKAATEQNMLNPKKVSKLKAQAQKNMEKQIKECEKRQEKHQHEMNRNYMKEKVVAETSSKGTHSRVKMPSLFASNTSGSFSKNLKDTFKLKTKKTADSTRSQETQSDDQENGTGRRTVLHFFDEKEEDDLLNKPGEKRFSDTDSQPSIFTRPGLGKIVFGRNLAADVNPGTVSSKQGVISFEMSSELFQYENADGGEDDAENDADVPWQEEEVIWDDEEMENTPLEVFLASQMLDEFLPVFMREKIDLDALMLCSDEDLQSIQMELGPRKKVLNAVNKRKQALRDPGKTVDTSL</sequence>
<dbReference type="CDD" id="cd09587">
    <property type="entry name" value="SAM_HARP"/>
    <property type="match status" value="1"/>
</dbReference>
<dbReference type="OrthoDB" id="76949at2759"/>
<protein>
    <submittedName>
        <fullName evidence="8">ANS4B protein</fullName>
    </submittedName>
</protein>
<reference evidence="8 9" key="1">
    <citation type="submission" date="2019-09" db="EMBL/GenBank/DDBJ databases">
        <title>Bird 10,000 Genomes (B10K) Project - Family phase.</title>
        <authorList>
            <person name="Zhang G."/>
        </authorList>
    </citation>
    <scope>NUCLEOTIDE SEQUENCE [LARGE SCALE GENOMIC DNA]</scope>
    <source>
        <strain evidence="8">B10K-DU-001-55</strain>
        <tissue evidence="8">Muscle</tissue>
    </source>
</reference>
<comment type="subcellular location">
    <subcellularLocation>
        <location evidence="1">Cell projection</location>
    </subcellularLocation>
</comment>
<evidence type="ECO:0000313" key="8">
    <source>
        <dbReference type="EMBL" id="NXP44697.1"/>
    </source>
</evidence>
<keyword evidence="3 5" id="KW-0040">ANK repeat</keyword>
<dbReference type="Pfam" id="PF12796">
    <property type="entry name" value="Ank_2"/>
    <property type="match status" value="1"/>
</dbReference>
<dbReference type="GO" id="GO:1904970">
    <property type="term" value="P:brush border assembly"/>
    <property type="evidence" value="ECO:0007669"/>
    <property type="project" value="InterPro"/>
</dbReference>
<dbReference type="FunFam" id="1.10.150.50:FF:000034">
    <property type="entry name" value="ankyrin repeat and SAM domain-containing protein 4B"/>
    <property type="match status" value="1"/>
</dbReference>
<dbReference type="InterPro" id="IPR001660">
    <property type="entry name" value="SAM"/>
</dbReference>
<dbReference type="Gene3D" id="1.10.150.50">
    <property type="entry name" value="Transcription Factor, Ets-1"/>
    <property type="match status" value="1"/>
</dbReference>
<dbReference type="EMBL" id="VXBZ01001441">
    <property type="protein sequence ID" value="NXP44697.1"/>
    <property type="molecule type" value="Genomic_DNA"/>
</dbReference>
<feature type="non-terminal residue" evidence="8">
    <location>
        <position position="1"/>
    </location>
</feature>
<dbReference type="Proteomes" id="UP000590868">
    <property type="component" value="Unassembled WGS sequence"/>
</dbReference>
<feature type="region of interest" description="Disordered" evidence="6">
    <location>
        <begin position="171"/>
        <end position="193"/>
    </location>
</feature>
<keyword evidence="4" id="KW-0966">Cell projection</keyword>
<feature type="region of interest" description="Disordered" evidence="6">
    <location>
        <begin position="209"/>
        <end position="264"/>
    </location>
</feature>
<dbReference type="GO" id="GO:0120025">
    <property type="term" value="C:plasma membrane bounded cell projection"/>
    <property type="evidence" value="ECO:0007669"/>
    <property type="project" value="UniProtKB-ARBA"/>
</dbReference>
<dbReference type="FunFam" id="1.25.40.20:FF:000074">
    <property type="entry name" value="Usher syndrome type-1G protein isoform X1"/>
    <property type="match status" value="1"/>
</dbReference>
<gene>
    <name evidence="8" type="primary">Anks4b</name>
    <name evidence="8" type="ORF">HELFUL_R05408</name>
</gene>
<proteinExistence type="predicted"/>